<sequence>MKPRLLFPIAALLLLVQISGRATAQQPVLQYTPQISTGLSNPIDIVNAGDGSNRLFVVQRGGTIRVYSAAMAYLGDFLTVTGIGTGGEGGLLSMAFHPNYASNGLFYVYYTLPDLSLEIARYQVSAGNGNAADAASKQVVLNIPHPTNNNHNGGKLQFGADGYLYLGTGDGGGGGDVPNNAQNGNSLLGKMLRLNVTTTATAPFYTIPPDNPYVSDPAIRDEIWAMGLRNPWRWSFDRSNGDMWIADVGQGAVEEVNYRAAGSTGGINYGWRCYEGDSTYNTAGCQPASAYVAPIFGYGHNNTSGGFSITGGYVYRGAEYPGLAGYYICADYISGNQWTIGPNGTGGWNVFQQVSAGFPGNIATFGEAENGALYAASLSGNAVYKVELATVLPLVLTRFTGRYHNGASELQWETASEQALSHFDIAYSTDGIRYESIGKVTANNSVSGGRYSFRHETDQKGDLYYRLNMTDINGESRYSPILRIPTGTEPRNLVYPTLVEDGSLRFLLEEAFNQLEIRNTNGQLVLKESLDGKPGTFSIPVSGLAPGLYFVLLHNGSNNAFRSKFIMR</sequence>
<dbReference type="PANTHER" id="PTHR19328">
    <property type="entry name" value="HEDGEHOG-INTERACTING PROTEIN"/>
    <property type="match status" value="1"/>
</dbReference>
<protein>
    <submittedName>
        <fullName evidence="3">Putative secreted protein (Por secretion system target)</fullName>
    </submittedName>
</protein>
<feature type="signal peptide" evidence="1">
    <location>
        <begin position="1"/>
        <end position="24"/>
    </location>
</feature>
<dbReference type="SUPFAM" id="SSF50952">
    <property type="entry name" value="Soluble quinoprotein glucose dehydrogenase"/>
    <property type="match status" value="1"/>
</dbReference>
<evidence type="ECO:0000256" key="1">
    <source>
        <dbReference type="SAM" id="SignalP"/>
    </source>
</evidence>
<evidence type="ECO:0000313" key="3">
    <source>
        <dbReference type="EMBL" id="PSK92730.1"/>
    </source>
</evidence>
<keyword evidence="4" id="KW-1185">Reference proteome</keyword>
<gene>
    <name evidence="3" type="ORF">B0I18_103312</name>
</gene>
<dbReference type="EMBL" id="PYGD01000003">
    <property type="protein sequence ID" value="PSK92730.1"/>
    <property type="molecule type" value="Genomic_DNA"/>
</dbReference>
<organism evidence="3 4">
    <name type="scientific">Taibaiella chishuiensis</name>
    <dbReference type="NCBI Taxonomy" id="1434707"/>
    <lineage>
        <taxon>Bacteria</taxon>
        <taxon>Pseudomonadati</taxon>
        <taxon>Bacteroidota</taxon>
        <taxon>Chitinophagia</taxon>
        <taxon>Chitinophagales</taxon>
        <taxon>Chitinophagaceae</taxon>
        <taxon>Taibaiella</taxon>
    </lineage>
</organism>
<comment type="caution">
    <text evidence="3">The sequence shown here is derived from an EMBL/GenBank/DDBJ whole genome shotgun (WGS) entry which is preliminary data.</text>
</comment>
<dbReference type="OrthoDB" id="9770043at2"/>
<keyword evidence="1" id="KW-0732">Signal</keyword>
<dbReference type="InterPro" id="IPR012938">
    <property type="entry name" value="Glc/Sorbosone_DH"/>
</dbReference>
<dbReference type="Proteomes" id="UP000240572">
    <property type="component" value="Unassembled WGS sequence"/>
</dbReference>
<feature type="chain" id="PRO_5015170729" evidence="1">
    <location>
        <begin position="25"/>
        <end position="568"/>
    </location>
</feature>
<evidence type="ECO:0000259" key="2">
    <source>
        <dbReference type="Pfam" id="PF07995"/>
    </source>
</evidence>
<name>A0A2P8D679_9BACT</name>
<dbReference type="PANTHER" id="PTHR19328:SF75">
    <property type="entry name" value="ALDOSE SUGAR DEHYDROGENASE YLII"/>
    <property type="match status" value="1"/>
</dbReference>
<evidence type="ECO:0000313" key="4">
    <source>
        <dbReference type="Proteomes" id="UP000240572"/>
    </source>
</evidence>
<dbReference type="AlphaFoldDB" id="A0A2P8D679"/>
<dbReference type="InterPro" id="IPR011042">
    <property type="entry name" value="6-blade_b-propeller_TolB-like"/>
</dbReference>
<proteinExistence type="predicted"/>
<dbReference type="Pfam" id="PF07995">
    <property type="entry name" value="GSDH"/>
    <property type="match status" value="1"/>
</dbReference>
<dbReference type="Gene3D" id="2.120.10.30">
    <property type="entry name" value="TolB, C-terminal domain"/>
    <property type="match status" value="1"/>
</dbReference>
<dbReference type="InterPro" id="IPR011041">
    <property type="entry name" value="Quinoprot_gluc/sorb_DH_b-prop"/>
</dbReference>
<accession>A0A2P8D679</accession>
<reference evidence="3 4" key="1">
    <citation type="submission" date="2018-03" db="EMBL/GenBank/DDBJ databases">
        <title>Genomic Encyclopedia of Type Strains, Phase III (KMG-III): the genomes of soil and plant-associated and newly described type strains.</title>
        <authorList>
            <person name="Whitman W."/>
        </authorList>
    </citation>
    <scope>NUCLEOTIDE SEQUENCE [LARGE SCALE GENOMIC DNA]</scope>
    <source>
        <strain evidence="3 4">CGMCC 1.12700</strain>
    </source>
</reference>
<dbReference type="RefSeq" id="WP_106522909.1">
    <property type="nucleotide sequence ID" value="NZ_PYGD01000003.1"/>
</dbReference>
<feature type="domain" description="Glucose/Sorbosone dehydrogenase" evidence="2">
    <location>
        <begin position="40"/>
        <end position="330"/>
    </location>
</feature>